<dbReference type="EMBL" id="JAFGIX010000080">
    <property type="protein sequence ID" value="MBN1574484.1"/>
    <property type="molecule type" value="Genomic_DNA"/>
</dbReference>
<keyword evidence="1" id="KW-0808">Transferase</keyword>
<protein>
    <submittedName>
        <fullName evidence="1">Methyltransferase domain-containing protein</fullName>
    </submittedName>
</protein>
<dbReference type="Gene3D" id="3.40.50.150">
    <property type="entry name" value="Vaccinia Virus protein VP39"/>
    <property type="match status" value="1"/>
</dbReference>
<accession>A0A9D8KIC1</accession>
<organism evidence="1 2">
    <name type="scientific">Candidatus Zymogenus saltonus</name>
    <dbReference type="NCBI Taxonomy" id="2844893"/>
    <lineage>
        <taxon>Bacteria</taxon>
        <taxon>Deltaproteobacteria</taxon>
        <taxon>Candidatus Zymogenia</taxon>
        <taxon>Candidatus Zymogeniales</taxon>
        <taxon>Candidatus Zymogenaceae</taxon>
        <taxon>Candidatus Zymogenus</taxon>
    </lineage>
</organism>
<dbReference type="CDD" id="cd02440">
    <property type="entry name" value="AdoMet_MTases"/>
    <property type="match status" value="1"/>
</dbReference>
<keyword evidence="1" id="KW-0489">Methyltransferase</keyword>
<dbReference type="GO" id="GO:0032259">
    <property type="term" value="P:methylation"/>
    <property type="evidence" value="ECO:0007669"/>
    <property type="project" value="UniProtKB-KW"/>
</dbReference>
<dbReference type="PANTHER" id="PTHR43861">
    <property type="entry name" value="TRANS-ACONITATE 2-METHYLTRANSFERASE-RELATED"/>
    <property type="match status" value="1"/>
</dbReference>
<dbReference type="InterPro" id="IPR029063">
    <property type="entry name" value="SAM-dependent_MTases_sf"/>
</dbReference>
<dbReference type="AlphaFoldDB" id="A0A9D8KIC1"/>
<dbReference type="Pfam" id="PF13489">
    <property type="entry name" value="Methyltransf_23"/>
    <property type="match status" value="1"/>
</dbReference>
<dbReference type="Proteomes" id="UP000809273">
    <property type="component" value="Unassembled WGS sequence"/>
</dbReference>
<gene>
    <name evidence="1" type="ORF">JW984_14905</name>
</gene>
<reference evidence="1" key="1">
    <citation type="journal article" date="2021" name="Environ. Microbiol.">
        <title>Genomic characterization of three novel Desulfobacterota classes expand the metabolic and phylogenetic diversity of the phylum.</title>
        <authorList>
            <person name="Murphy C.L."/>
            <person name="Biggerstaff J."/>
            <person name="Eichhorn A."/>
            <person name="Ewing E."/>
            <person name="Shahan R."/>
            <person name="Soriano D."/>
            <person name="Stewart S."/>
            <person name="VanMol K."/>
            <person name="Walker R."/>
            <person name="Walters P."/>
            <person name="Elshahed M.S."/>
            <person name="Youssef N.H."/>
        </authorList>
    </citation>
    <scope>NUCLEOTIDE SEQUENCE</scope>
    <source>
        <strain evidence="1">Zod_Metabat.24</strain>
    </source>
</reference>
<reference evidence="1" key="2">
    <citation type="submission" date="2021-01" db="EMBL/GenBank/DDBJ databases">
        <authorList>
            <person name="Hahn C.R."/>
            <person name="Youssef N.H."/>
            <person name="Elshahed M."/>
        </authorList>
    </citation>
    <scope>NUCLEOTIDE SEQUENCE</scope>
    <source>
        <strain evidence="1">Zod_Metabat.24</strain>
    </source>
</reference>
<evidence type="ECO:0000313" key="2">
    <source>
        <dbReference type="Proteomes" id="UP000809273"/>
    </source>
</evidence>
<proteinExistence type="predicted"/>
<comment type="caution">
    <text evidence="1">The sequence shown here is derived from an EMBL/GenBank/DDBJ whole genome shotgun (WGS) entry which is preliminary data.</text>
</comment>
<sequence length="308" mass="35776">MSSNFEKGKYSVIKDPEYGYMRIDPVPTKEYLADYYKSSYYDLIKKGEGAESIKRLHERSDETKSEVEWLQKTFYSDIDHILRDLLPGEDSRRILEVGCGTGDLLSFMVDKGWDAMGIEPSAEATEHYGTQGKLVIYNCFFDEFVKEHGNFKGIFDAILLMNVLEHVPHPDEFLNMVKSLLKPKKGIVCIKVPNDFSLIQELATKVIHEDRWWVAIPDHVNYFNIDTLNSFLQKLGFVVLERLADFPMELFLLLGYNYVKDRSLGKMCHKKRKDFEMSLPGDLRRSFYRKIVSSELGRNITFFAQISE</sequence>
<dbReference type="GO" id="GO:0008168">
    <property type="term" value="F:methyltransferase activity"/>
    <property type="evidence" value="ECO:0007669"/>
    <property type="project" value="UniProtKB-KW"/>
</dbReference>
<dbReference type="SUPFAM" id="SSF53335">
    <property type="entry name" value="S-adenosyl-L-methionine-dependent methyltransferases"/>
    <property type="match status" value="1"/>
</dbReference>
<name>A0A9D8KIC1_9DELT</name>
<evidence type="ECO:0000313" key="1">
    <source>
        <dbReference type="EMBL" id="MBN1574484.1"/>
    </source>
</evidence>